<reference evidence="2 3" key="1">
    <citation type="submission" date="2016-10" db="EMBL/GenBank/DDBJ databases">
        <authorList>
            <person name="Varghese N."/>
            <person name="Submissions S."/>
        </authorList>
    </citation>
    <scope>NUCLEOTIDE SEQUENCE [LARGE SCALE GENOMIC DNA]</scope>
    <source>
        <strain evidence="2 3">DSM 13796</strain>
    </source>
</reference>
<evidence type="ECO:0000313" key="2">
    <source>
        <dbReference type="EMBL" id="SFQ11545.1"/>
    </source>
</evidence>
<evidence type="ECO:0000256" key="1">
    <source>
        <dbReference type="SAM" id="SignalP"/>
    </source>
</evidence>
<protein>
    <submittedName>
        <fullName evidence="2">Uncharacterized protein</fullName>
    </submittedName>
</protein>
<name>A0A1I5VVN9_9BACI</name>
<dbReference type="GeneID" id="93709054"/>
<proteinExistence type="predicted"/>
<comment type="caution">
    <text evidence="2">The sequence shown here is derived from an EMBL/GenBank/DDBJ whole genome shotgun (WGS) entry which is preliminary data.</text>
</comment>
<feature type="chain" id="PRO_5046607257" evidence="1">
    <location>
        <begin position="19"/>
        <end position="118"/>
    </location>
</feature>
<accession>A0A1I5VVN9</accession>
<dbReference type="EMBL" id="FOXX01000001">
    <property type="protein sequence ID" value="SFQ11545.1"/>
    <property type="molecule type" value="Genomic_DNA"/>
</dbReference>
<dbReference type="Proteomes" id="UP000182762">
    <property type="component" value="Unassembled WGS sequence"/>
</dbReference>
<evidence type="ECO:0000313" key="3">
    <source>
        <dbReference type="Proteomes" id="UP000182762"/>
    </source>
</evidence>
<sequence>MRILLLVFALLSPTAAHAAEKPTLDVNYSVKEGAVYIDCRLHNFSFVRDDENKGVLKITIDDKKTIFIEQAAFVIRGLKGGEHKVQIEVMKNEKNSYGVEKEISFQVEAEKEQEPITE</sequence>
<feature type="signal peptide" evidence="1">
    <location>
        <begin position="1"/>
        <end position="18"/>
    </location>
</feature>
<keyword evidence="3" id="KW-1185">Reference proteome</keyword>
<keyword evidence="1" id="KW-0732">Signal</keyword>
<gene>
    <name evidence="2" type="ORF">SAMN02745910_00280</name>
</gene>
<organism evidence="2 3">
    <name type="scientific">Priestia endophytica DSM 13796</name>
    <dbReference type="NCBI Taxonomy" id="1121089"/>
    <lineage>
        <taxon>Bacteria</taxon>
        <taxon>Bacillati</taxon>
        <taxon>Bacillota</taxon>
        <taxon>Bacilli</taxon>
        <taxon>Bacillales</taxon>
        <taxon>Bacillaceae</taxon>
        <taxon>Priestia</taxon>
    </lineage>
</organism>
<dbReference type="RefSeq" id="WP_061801806.1">
    <property type="nucleotide sequence ID" value="NZ_FOXX01000001.1"/>
</dbReference>